<evidence type="ECO:0000256" key="22">
    <source>
        <dbReference type="SAM" id="Coils"/>
    </source>
</evidence>
<dbReference type="PANTHER" id="PTHR44899:SF10">
    <property type="entry name" value="NIMA-RELATED KINASE 2"/>
    <property type="match status" value="1"/>
</dbReference>
<comment type="subunit">
    <text evidence="6">The nucleosome is a histone octamer containing two molecules each of H2A, H2B, H3 and H4 assembled in one H3-H4 heterotetramer and two H2A-H2B heterodimers. The octamer wraps approximately 147 bp of DNA.</text>
</comment>
<evidence type="ECO:0000256" key="10">
    <source>
        <dbReference type="ARBA" id="ARBA00022527"/>
    </source>
</evidence>
<dbReference type="PROSITE" id="PS50011">
    <property type="entry name" value="PROTEIN_KINASE_DOM"/>
    <property type="match status" value="1"/>
</dbReference>
<dbReference type="Proteomes" id="UP001344447">
    <property type="component" value="Unassembled WGS sequence"/>
</dbReference>
<dbReference type="PROSITE" id="PS00108">
    <property type="entry name" value="PROTEIN_KINASE_ST"/>
    <property type="match status" value="1"/>
</dbReference>
<dbReference type="GO" id="GO:0040029">
    <property type="term" value="P:epigenetic regulation of gene expression"/>
    <property type="evidence" value="ECO:0007669"/>
    <property type="project" value="UniProtKB-ARBA"/>
</dbReference>
<evidence type="ECO:0000256" key="4">
    <source>
        <dbReference type="ARBA" id="ARBA00010343"/>
    </source>
</evidence>
<keyword evidence="10" id="KW-0723">Serine/threonine-protein kinase</keyword>
<dbReference type="GO" id="GO:0000786">
    <property type="term" value="C:nucleosome"/>
    <property type="evidence" value="ECO:0007669"/>
    <property type="project" value="UniProtKB-KW"/>
</dbReference>
<dbReference type="InterPro" id="IPR000164">
    <property type="entry name" value="Histone_H3/CENP-A"/>
</dbReference>
<keyword evidence="12" id="KW-0808">Transferase</keyword>
<dbReference type="Gene3D" id="3.30.200.20">
    <property type="entry name" value="Phosphorylase Kinase, domain 1"/>
    <property type="match status" value="1"/>
</dbReference>
<evidence type="ECO:0000256" key="23">
    <source>
        <dbReference type="SAM" id="MobiDB-lite"/>
    </source>
</evidence>
<dbReference type="GO" id="GO:0030527">
    <property type="term" value="F:structural constituent of chromatin"/>
    <property type="evidence" value="ECO:0007669"/>
    <property type="project" value="InterPro"/>
</dbReference>
<evidence type="ECO:0000259" key="24">
    <source>
        <dbReference type="PROSITE" id="PS50011"/>
    </source>
</evidence>
<dbReference type="CDD" id="cd22911">
    <property type="entry name" value="HFD_H3"/>
    <property type="match status" value="1"/>
</dbReference>
<evidence type="ECO:0000256" key="6">
    <source>
        <dbReference type="ARBA" id="ARBA00011538"/>
    </source>
</evidence>
<dbReference type="GO" id="GO:0005524">
    <property type="term" value="F:ATP binding"/>
    <property type="evidence" value="ECO:0007669"/>
    <property type="project" value="UniProtKB-KW"/>
</dbReference>
<feature type="region of interest" description="Disordered" evidence="23">
    <location>
        <begin position="368"/>
        <end position="394"/>
    </location>
</feature>
<keyword evidence="26" id="KW-1185">Reference proteome</keyword>
<dbReference type="SMART" id="SM00220">
    <property type="entry name" value="S_TKc"/>
    <property type="match status" value="1"/>
</dbReference>
<comment type="subcellular location">
    <subcellularLocation>
        <location evidence="3">Chromosome</location>
    </subcellularLocation>
    <subcellularLocation>
        <location evidence="2">Nucleus</location>
    </subcellularLocation>
</comment>
<evidence type="ECO:0000313" key="26">
    <source>
        <dbReference type="Proteomes" id="UP001344447"/>
    </source>
</evidence>
<feature type="compositionally biased region" description="Polar residues" evidence="23">
    <location>
        <begin position="462"/>
        <end position="477"/>
    </location>
</feature>
<name>A0AAN7TZK8_9MYCE</name>
<dbReference type="InterPro" id="IPR008271">
    <property type="entry name" value="Ser/Thr_kinase_AS"/>
</dbReference>
<evidence type="ECO:0000256" key="15">
    <source>
        <dbReference type="ARBA" id="ARBA00022840"/>
    </source>
</evidence>
<keyword evidence="16" id="KW-0007">Acetylation</keyword>
<keyword evidence="9" id="KW-0488">Methylation</keyword>
<keyword evidence="13" id="KW-0547">Nucleotide-binding</keyword>
<dbReference type="SMART" id="SM00428">
    <property type="entry name" value="H3"/>
    <property type="match status" value="1"/>
</dbReference>
<dbReference type="GO" id="GO:0003677">
    <property type="term" value="F:DNA binding"/>
    <property type="evidence" value="ECO:0007669"/>
    <property type="project" value="UniProtKB-KW"/>
</dbReference>
<dbReference type="Gene3D" id="1.10.20.10">
    <property type="entry name" value="Histone, subunit A"/>
    <property type="match status" value="1"/>
</dbReference>
<sequence length="577" mass="67171">MMDQYEILGALGKGSFGVVSKIKRKEDGRILVWKEICYENMQEKEKQLLVNEVNILQKLKHQNIVRYYDRIIDKPSSRLYIIMEHCSGGDLSQLIKKCRNERTYMDEEVIWRTLLQILSALQEIHNRKDGVILHRDIKPGNLFLDENKNIKLGDFGLAKILNESLYAHTFVGTPYYMSPEQIHGLKYNERSDVWSVGCLIYEMATLSPPFEATNQAQLTGKIQVGRYNPIPSQYSEHLSRVISLMINVDPKSRPNVNELLGYSFISFKVKERKLNIYYQGLKQMDEDLKIKEKKLAEIERDLQVKEQHLLLREQQINQREKLLLEKENFETQSRINIMNQQLQQQTQLQHQISNLSLNCNNSVNNCSNNGSNSINNHNSQQTHIQQQQQQQQQTFQPYQIKRTFTTPLPNFKLKSFVKSAQFPKKRIQKIKTVNFIFSNVARTKQTARKSTGAKVPRKHLGNKSSHSNKSFPSTQGLKKTHRFRPGTVALREIRRYQKSSELLIKKLPFQRLVREIAQEFKTDLRFQAAAIQALQEASEAYLVGLFEDTNLCAIHAKRVTIMVKDIQLARRIRGERA</sequence>
<evidence type="ECO:0000256" key="14">
    <source>
        <dbReference type="ARBA" id="ARBA00022777"/>
    </source>
</evidence>
<reference evidence="25 26" key="1">
    <citation type="submission" date="2023-11" db="EMBL/GenBank/DDBJ databases">
        <title>Dfirmibasis_genome.</title>
        <authorList>
            <person name="Edelbroek B."/>
            <person name="Kjellin J."/>
            <person name="Jerlstrom-Hultqvist J."/>
            <person name="Soderbom F."/>
        </authorList>
    </citation>
    <scope>NUCLEOTIDE SEQUENCE [LARGE SCALE GENOMIC DNA]</scope>
    <source>
        <strain evidence="25 26">TNS-C-14</strain>
    </source>
</reference>
<evidence type="ECO:0000256" key="20">
    <source>
        <dbReference type="ARBA" id="ARBA00047899"/>
    </source>
</evidence>
<comment type="similarity">
    <text evidence="4">Belongs to the histone H3 family.</text>
</comment>
<comment type="similarity">
    <text evidence="5">Belongs to the protein kinase superfamily. NEK Ser/Thr protein kinase family. NIMA subfamily.</text>
</comment>
<gene>
    <name evidence="25" type="ORF">RB653_009688</name>
</gene>
<evidence type="ECO:0000313" key="25">
    <source>
        <dbReference type="EMBL" id="KAK5574413.1"/>
    </source>
</evidence>
<dbReference type="GO" id="GO:0046982">
    <property type="term" value="F:protein heterodimerization activity"/>
    <property type="evidence" value="ECO:0007669"/>
    <property type="project" value="InterPro"/>
</dbReference>
<dbReference type="PANTHER" id="PTHR44899">
    <property type="entry name" value="CAMK FAMILY PROTEIN KINASE"/>
    <property type="match status" value="1"/>
</dbReference>
<evidence type="ECO:0000256" key="8">
    <source>
        <dbReference type="ARBA" id="ARBA00022454"/>
    </source>
</evidence>
<dbReference type="GO" id="GO:0004674">
    <property type="term" value="F:protein serine/threonine kinase activity"/>
    <property type="evidence" value="ECO:0007669"/>
    <property type="project" value="UniProtKB-KW"/>
</dbReference>
<comment type="catalytic activity">
    <reaction evidence="21">
        <text>L-seryl-[protein] + ATP = O-phospho-L-seryl-[protein] + ADP + H(+)</text>
        <dbReference type="Rhea" id="RHEA:17989"/>
        <dbReference type="Rhea" id="RHEA-COMP:9863"/>
        <dbReference type="Rhea" id="RHEA-COMP:11604"/>
        <dbReference type="ChEBI" id="CHEBI:15378"/>
        <dbReference type="ChEBI" id="CHEBI:29999"/>
        <dbReference type="ChEBI" id="CHEBI:30616"/>
        <dbReference type="ChEBI" id="CHEBI:83421"/>
        <dbReference type="ChEBI" id="CHEBI:456216"/>
        <dbReference type="EC" id="2.7.11.1"/>
    </reaction>
</comment>
<evidence type="ECO:0000256" key="21">
    <source>
        <dbReference type="ARBA" id="ARBA00048679"/>
    </source>
</evidence>
<dbReference type="Pfam" id="PF00125">
    <property type="entry name" value="Histone"/>
    <property type="match status" value="1"/>
</dbReference>
<keyword evidence="11" id="KW-0597">Phosphoprotein</keyword>
<evidence type="ECO:0000256" key="12">
    <source>
        <dbReference type="ARBA" id="ARBA00022679"/>
    </source>
</evidence>
<protein>
    <recommendedName>
        <fullName evidence="7">non-specific serine/threonine protein kinase</fullName>
        <ecNumber evidence="7">2.7.11.1</ecNumber>
    </recommendedName>
</protein>
<dbReference type="SUPFAM" id="SSF56112">
    <property type="entry name" value="Protein kinase-like (PK-like)"/>
    <property type="match status" value="1"/>
</dbReference>
<keyword evidence="19" id="KW-0544">Nucleosome core</keyword>
<keyword evidence="18" id="KW-0539">Nucleus</keyword>
<dbReference type="EC" id="2.7.11.1" evidence="7"/>
<keyword evidence="8" id="KW-0158">Chromosome</keyword>
<comment type="catalytic activity">
    <reaction evidence="20">
        <text>L-threonyl-[protein] + ATP = O-phospho-L-threonyl-[protein] + ADP + H(+)</text>
        <dbReference type="Rhea" id="RHEA:46608"/>
        <dbReference type="Rhea" id="RHEA-COMP:11060"/>
        <dbReference type="Rhea" id="RHEA-COMP:11605"/>
        <dbReference type="ChEBI" id="CHEBI:15378"/>
        <dbReference type="ChEBI" id="CHEBI:30013"/>
        <dbReference type="ChEBI" id="CHEBI:30616"/>
        <dbReference type="ChEBI" id="CHEBI:61977"/>
        <dbReference type="ChEBI" id="CHEBI:456216"/>
        <dbReference type="EC" id="2.7.11.1"/>
    </reaction>
</comment>
<evidence type="ECO:0000256" key="11">
    <source>
        <dbReference type="ARBA" id="ARBA00022553"/>
    </source>
</evidence>
<accession>A0AAN7TZK8</accession>
<dbReference type="FunFam" id="1.10.20.10:FF:000024">
    <property type="entry name" value="Histone H3"/>
    <property type="match status" value="1"/>
</dbReference>
<dbReference type="CDD" id="cd08217">
    <property type="entry name" value="STKc_Nek2"/>
    <property type="match status" value="1"/>
</dbReference>
<dbReference type="InterPro" id="IPR007125">
    <property type="entry name" value="H2A/H2B/H3"/>
</dbReference>
<feature type="region of interest" description="Disordered" evidence="23">
    <location>
        <begin position="446"/>
        <end position="478"/>
    </location>
</feature>
<comment type="function">
    <text evidence="1">Core component of nucleosome. Nucleosomes wrap and compact DNA into chromatin, limiting DNA accessibility to the cellular machineries which require DNA as a template. Histones thereby play a central role in transcription regulation, DNA repair, DNA replication and chromosomal stability. DNA accessibility is regulated via a complex set of post-translational modifications of histones, also called histone code, and nucleosome remodeling.</text>
</comment>
<evidence type="ECO:0000256" key="9">
    <source>
        <dbReference type="ARBA" id="ARBA00022481"/>
    </source>
</evidence>
<evidence type="ECO:0000256" key="3">
    <source>
        <dbReference type="ARBA" id="ARBA00004286"/>
    </source>
</evidence>
<dbReference type="PRINTS" id="PR00622">
    <property type="entry name" value="HISTONEH3"/>
</dbReference>
<feature type="domain" description="Protein kinase" evidence="24">
    <location>
        <begin position="5"/>
        <end position="265"/>
    </location>
</feature>
<dbReference type="Gene3D" id="1.10.510.10">
    <property type="entry name" value="Transferase(Phosphotransferase) domain 1"/>
    <property type="match status" value="1"/>
</dbReference>
<organism evidence="25 26">
    <name type="scientific">Dictyostelium firmibasis</name>
    <dbReference type="NCBI Taxonomy" id="79012"/>
    <lineage>
        <taxon>Eukaryota</taxon>
        <taxon>Amoebozoa</taxon>
        <taxon>Evosea</taxon>
        <taxon>Eumycetozoa</taxon>
        <taxon>Dictyostelia</taxon>
        <taxon>Dictyosteliales</taxon>
        <taxon>Dictyosteliaceae</taxon>
        <taxon>Dictyostelium</taxon>
    </lineage>
</organism>
<keyword evidence="17" id="KW-0238">DNA-binding</keyword>
<evidence type="ECO:0000256" key="2">
    <source>
        <dbReference type="ARBA" id="ARBA00004123"/>
    </source>
</evidence>
<dbReference type="AlphaFoldDB" id="A0AAN7TZK8"/>
<keyword evidence="22" id="KW-0175">Coiled coil</keyword>
<evidence type="ECO:0000256" key="7">
    <source>
        <dbReference type="ARBA" id="ARBA00012513"/>
    </source>
</evidence>
<dbReference type="EMBL" id="JAVFKY010000008">
    <property type="protein sequence ID" value="KAK5574413.1"/>
    <property type="molecule type" value="Genomic_DNA"/>
</dbReference>
<dbReference type="InterPro" id="IPR011009">
    <property type="entry name" value="Kinase-like_dom_sf"/>
</dbReference>
<dbReference type="InterPro" id="IPR000719">
    <property type="entry name" value="Prot_kinase_dom"/>
</dbReference>
<evidence type="ECO:0000256" key="16">
    <source>
        <dbReference type="ARBA" id="ARBA00022990"/>
    </source>
</evidence>
<evidence type="ECO:0000256" key="1">
    <source>
        <dbReference type="ARBA" id="ARBA00002001"/>
    </source>
</evidence>
<keyword evidence="14" id="KW-0418">Kinase</keyword>
<dbReference type="FunFam" id="3.30.200.20:FF:000097">
    <property type="entry name" value="Probable serine/threonine-protein kinase nek1"/>
    <property type="match status" value="1"/>
</dbReference>
<dbReference type="SUPFAM" id="SSF47113">
    <property type="entry name" value="Histone-fold"/>
    <property type="match status" value="1"/>
</dbReference>
<keyword evidence="15" id="KW-0067">ATP-binding</keyword>
<evidence type="ECO:0000256" key="13">
    <source>
        <dbReference type="ARBA" id="ARBA00022741"/>
    </source>
</evidence>
<feature type="coiled-coil region" evidence="22">
    <location>
        <begin position="281"/>
        <end position="332"/>
    </location>
</feature>
<evidence type="ECO:0000256" key="5">
    <source>
        <dbReference type="ARBA" id="ARBA00010886"/>
    </source>
</evidence>
<dbReference type="InterPro" id="IPR009072">
    <property type="entry name" value="Histone-fold"/>
</dbReference>
<dbReference type="GO" id="GO:0005634">
    <property type="term" value="C:nucleus"/>
    <property type="evidence" value="ECO:0007669"/>
    <property type="project" value="UniProtKB-SubCell"/>
</dbReference>
<dbReference type="PROSITE" id="PS00959">
    <property type="entry name" value="HISTONE_H3_2"/>
    <property type="match status" value="1"/>
</dbReference>
<dbReference type="InterPro" id="IPR051131">
    <property type="entry name" value="NEK_Ser/Thr_kinase_NIMA"/>
</dbReference>
<evidence type="ECO:0000256" key="19">
    <source>
        <dbReference type="ARBA" id="ARBA00023269"/>
    </source>
</evidence>
<evidence type="ECO:0000256" key="18">
    <source>
        <dbReference type="ARBA" id="ARBA00023242"/>
    </source>
</evidence>
<evidence type="ECO:0000256" key="17">
    <source>
        <dbReference type="ARBA" id="ARBA00023125"/>
    </source>
</evidence>
<dbReference type="Pfam" id="PF00069">
    <property type="entry name" value="Pkinase"/>
    <property type="match status" value="1"/>
</dbReference>
<proteinExistence type="inferred from homology"/>
<comment type="caution">
    <text evidence="25">The sequence shown here is derived from an EMBL/GenBank/DDBJ whole genome shotgun (WGS) entry which is preliminary data.</text>
</comment>